<dbReference type="SUPFAM" id="SSF49854">
    <property type="entry name" value="Spermadhesin, CUB domain"/>
    <property type="match status" value="1"/>
</dbReference>
<evidence type="ECO:0000256" key="2">
    <source>
        <dbReference type="PROSITE-ProRule" id="PRU00059"/>
    </source>
</evidence>
<dbReference type="Proteomes" id="UP001187531">
    <property type="component" value="Unassembled WGS sequence"/>
</dbReference>
<name>A0AA88H941_ARTSF</name>
<proteinExistence type="predicted"/>
<keyword evidence="1" id="KW-1015">Disulfide bond</keyword>
<keyword evidence="5" id="KW-1185">Reference proteome</keyword>
<sequence>MKLTVPQPVKQCKNETESTVESTDRDGGNLKCNQTLENGEEVYIPRTRNQAWWKPFNCWYQLKTNSYQAKDVVFIIRFRKFKWGNLLNATHCDHAYLQILDGNSTGSYPGYFCGEIERSHLYISESNNVILQFMADNFTDQTYFSFDIKEELQQRLHPRYGQLSALYPNRRGQPIAKYEIIG</sequence>
<evidence type="ECO:0000259" key="3">
    <source>
        <dbReference type="PROSITE" id="PS01180"/>
    </source>
</evidence>
<dbReference type="Gene3D" id="2.60.120.290">
    <property type="entry name" value="Spermadhesin, CUB domain"/>
    <property type="match status" value="1"/>
</dbReference>
<reference evidence="4" key="1">
    <citation type="submission" date="2023-07" db="EMBL/GenBank/DDBJ databases">
        <title>Chromosome-level genome assembly of Artemia franciscana.</title>
        <authorList>
            <person name="Jo E."/>
        </authorList>
    </citation>
    <scope>NUCLEOTIDE SEQUENCE</scope>
    <source>
        <tissue evidence="4">Whole body</tissue>
    </source>
</reference>
<evidence type="ECO:0000256" key="1">
    <source>
        <dbReference type="ARBA" id="ARBA00023157"/>
    </source>
</evidence>
<dbReference type="InterPro" id="IPR000859">
    <property type="entry name" value="CUB_dom"/>
</dbReference>
<dbReference type="AlphaFoldDB" id="A0AA88H941"/>
<accession>A0AA88H941</accession>
<evidence type="ECO:0000313" key="4">
    <source>
        <dbReference type="EMBL" id="KAK2705919.1"/>
    </source>
</evidence>
<dbReference type="EMBL" id="JAVRJZ010000020">
    <property type="protein sequence ID" value="KAK2705919.1"/>
    <property type="molecule type" value="Genomic_DNA"/>
</dbReference>
<comment type="caution">
    <text evidence="4">The sequence shown here is derived from an EMBL/GenBank/DDBJ whole genome shotgun (WGS) entry which is preliminary data.</text>
</comment>
<gene>
    <name evidence="4" type="ORF">QYM36_016064</name>
</gene>
<protein>
    <recommendedName>
        <fullName evidence="3">CUB domain-containing protein</fullName>
    </recommendedName>
</protein>
<comment type="caution">
    <text evidence="2">Lacks conserved residue(s) required for the propagation of feature annotation.</text>
</comment>
<evidence type="ECO:0000313" key="5">
    <source>
        <dbReference type="Proteomes" id="UP001187531"/>
    </source>
</evidence>
<organism evidence="4 5">
    <name type="scientific">Artemia franciscana</name>
    <name type="common">Brine shrimp</name>
    <name type="synonym">Artemia sanfranciscana</name>
    <dbReference type="NCBI Taxonomy" id="6661"/>
    <lineage>
        <taxon>Eukaryota</taxon>
        <taxon>Metazoa</taxon>
        <taxon>Ecdysozoa</taxon>
        <taxon>Arthropoda</taxon>
        <taxon>Crustacea</taxon>
        <taxon>Branchiopoda</taxon>
        <taxon>Anostraca</taxon>
        <taxon>Artemiidae</taxon>
        <taxon>Artemia</taxon>
    </lineage>
</organism>
<dbReference type="Pfam" id="PF00431">
    <property type="entry name" value="CUB"/>
    <property type="match status" value="1"/>
</dbReference>
<feature type="domain" description="CUB" evidence="3">
    <location>
        <begin position="26"/>
        <end position="151"/>
    </location>
</feature>
<dbReference type="InterPro" id="IPR035914">
    <property type="entry name" value="Sperma_CUB_dom_sf"/>
</dbReference>
<dbReference type="PROSITE" id="PS01180">
    <property type="entry name" value="CUB"/>
    <property type="match status" value="1"/>
</dbReference>